<dbReference type="PIRSF" id="PIRSF000178">
    <property type="entry name" value="SDH_cyt_b560"/>
    <property type="match status" value="1"/>
</dbReference>
<dbReference type="SUPFAM" id="SSF81343">
    <property type="entry name" value="Fumarate reductase respiratory complex transmembrane subunits"/>
    <property type="match status" value="1"/>
</dbReference>
<dbReference type="InterPro" id="IPR018495">
    <property type="entry name" value="Succ_DH_cyt_bsu_CS"/>
</dbReference>
<comment type="subcellular location">
    <subcellularLocation>
        <location evidence="3">Membrane</location>
        <topology evidence="3">Multi-pass membrane protein</topology>
    </subcellularLocation>
</comment>
<organism evidence="14 15">
    <name type="scientific">Candidatus Comchoanobacter bicostacola</name>
    <dbReference type="NCBI Taxonomy" id="2919598"/>
    <lineage>
        <taxon>Bacteria</taxon>
        <taxon>Pseudomonadati</taxon>
        <taxon>Pseudomonadota</taxon>
        <taxon>Gammaproteobacteria</taxon>
        <taxon>Candidatus Comchoanobacterales</taxon>
        <taxon>Candidatus Comchoanobacteraceae</taxon>
        <taxon>Candidatus Comchoanobacter</taxon>
    </lineage>
</organism>
<comment type="function">
    <text evidence="2">Membrane-anchoring subunit of succinate dehydrogenase (SDH).</text>
</comment>
<dbReference type="Proteomes" id="UP001055955">
    <property type="component" value="Chromosome"/>
</dbReference>
<comment type="similarity">
    <text evidence="4">Belongs to the cytochrome b560 family.</text>
</comment>
<evidence type="ECO:0000256" key="6">
    <source>
        <dbReference type="ARBA" id="ARBA00022617"/>
    </source>
</evidence>
<keyword evidence="7 13" id="KW-0812">Transmembrane</keyword>
<keyword evidence="9 13" id="KW-1133">Transmembrane helix</keyword>
<proteinExistence type="inferred from homology"/>
<feature type="transmembrane region" description="Helical" evidence="13">
    <location>
        <begin position="101"/>
        <end position="122"/>
    </location>
</feature>
<keyword evidence="15" id="KW-1185">Reference proteome</keyword>
<dbReference type="NCBIfam" id="TIGR02970">
    <property type="entry name" value="succ_dehyd_cytB"/>
    <property type="match status" value="1"/>
</dbReference>
<evidence type="ECO:0000256" key="2">
    <source>
        <dbReference type="ARBA" id="ARBA00004050"/>
    </source>
</evidence>
<gene>
    <name evidence="14" type="primary">sdhC</name>
    <name evidence="14" type="ORF">MMH89_01765</name>
</gene>
<protein>
    <recommendedName>
        <fullName evidence="5">Succinate dehydrogenase cytochrome b556 subunit</fullName>
    </recommendedName>
</protein>
<dbReference type="InterPro" id="IPR034804">
    <property type="entry name" value="SQR/QFR_C/D"/>
</dbReference>
<keyword evidence="6" id="KW-0349">Heme</keyword>
<evidence type="ECO:0000313" key="14">
    <source>
        <dbReference type="EMBL" id="UTC24877.1"/>
    </source>
</evidence>
<feature type="transmembrane region" description="Helical" evidence="13">
    <location>
        <begin position="21"/>
        <end position="48"/>
    </location>
</feature>
<accession>A0ABY5DMJ2</accession>
<dbReference type="PANTHER" id="PTHR10978:SF5">
    <property type="entry name" value="SUCCINATE DEHYDROGENASE CYTOCHROME B560 SUBUNIT, MITOCHONDRIAL"/>
    <property type="match status" value="1"/>
</dbReference>
<name>A0ABY5DMJ2_9GAMM</name>
<sequence>MYMRQRPVFLNLFKIHLPLPGFVSILHRISGVFNILVFPLLIYLYALLPQGVEAEKLLNFFWVKLMLWATMTAFVYHFFAGLRHMYFDFTHIHHLSTARRLAWCVLVVSVLSSLWIGVRIWFI</sequence>
<keyword evidence="11 13" id="KW-0472">Membrane</keyword>
<dbReference type="Gene3D" id="1.20.1300.10">
    <property type="entry name" value="Fumarate reductase/succinate dehydrogenase, transmembrane subunit"/>
    <property type="match status" value="1"/>
</dbReference>
<evidence type="ECO:0000256" key="9">
    <source>
        <dbReference type="ARBA" id="ARBA00022989"/>
    </source>
</evidence>
<reference evidence="14 15" key="1">
    <citation type="journal article" date="2022" name="Nat. Microbiol.">
        <title>The microbiome of a bacterivorous marine choanoflagellate contains a resource-demanding obligate bacterial associate.</title>
        <authorList>
            <person name="Needham D.M."/>
            <person name="Poirier C."/>
            <person name="Bachy C."/>
            <person name="George E.E."/>
            <person name="Wilken S."/>
            <person name="Yung C.C.M."/>
            <person name="Limardo A.J."/>
            <person name="Morando M."/>
            <person name="Sudek L."/>
            <person name="Malmstrom R.R."/>
            <person name="Keeling P.J."/>
            <person name="Santoro A.E."/>
            <person name="Worden A.Z."/>
        </authorList>
    </citation>
    <scope>NUCLEOTIDE SEQUENCE [LARGE SCALE GENOMIC DNA]</scope>
    <source>
        <strain evidence="14 15">Comchoano-1</strain>
    </source>
</reference>
<evidence type="ECO:0000256" key="11">
    <source>
        <dbReference type="ARBA" id="ARBA00023136"/>
    </source>
</evidence>
<dbReference type="InterPro" id="IPR014314">
    <property type="entry name" value="Succ_DH_cytb556"/>
</dbReference>
<dbReference type="EMBL" id="CP092900">
    <property type="protein sequence ID" value="UTC24877.1"/>
    <property type="molecule type" value="Genomic_DNA"/>
</dbReference>
<comment type="cofactor">
    <cofactor evidence="1">
        <name>heme</name>
        <dbReference type="ChEBI" id="CHEBI:30413"/>
    </cofactor>
</comment>
<keyword evidence="10" id="KW-0408">Iron</keyword>
<dbReference type="InterPro" id="IPR000701">
    <property type="entry name" value="SuccDH_FuR_B_TM-su"/>
</dbReference>
<dbReference type="RefSeq" id="WP_258568666.1">
    <property type="nucleotide sequence ID" value="NZ_CP092900.1"/>
</dbReference>
<evidence type="ECO:0000256" key="3">
    <source>
        <dbReference type="ARBA" id="ARBA00004141"/>
    </source>
</evidence>
<evidence type="ECO:0000256" key="13">
    <source>
        <dbReference type="SAM" id="Phobius"/>
    </source>
</evidence>
<comment type="subunit">
    <text evidence="12">Part of an enzyme complex containing four subunits: a flavoprotein, an iron-sulfur protein, plus two membrane-anchoring proteins, SdhC and SdhD. The complex can form homotrimers.</text>
</comment>
<feature type="transmembrane region" description="Helical" evidence="13">
    <location>
        <begin position="60"/>
        <end position="80"/>
    </location>
</feature>
<evidence type="ECO:0000256" key="8">
    <source>
        <dbReference type="ARBA" id="ARBA00022723"/>
    </source>
</evidence>
<evidence type="ECO:0000256" key="12">
    <source>
        <dbReference type="ARBA" id="ARBA00025912"/>
    </source>
</evidence>
<dbReference type="PROSITE" id="PS01000">
    <property type="entry name" value="SDH_CYT_1"/>
    <property type="match status" value="1"/>
</dbReference>
<evidence type="ECO:0000256" key="7">
    <source>
        <dbReference type="ARBA" id="ARBA00022692"/>
    </source>
</evidence>
<dbReference type="CDD" id="cd03499">
    <property type="entry name" value="SQR_TypeC_SdhC"/>
    <property type="match status" value="1"/>
</dbReference>
<evidence type="ECO:0000256" key="1">
    <source>
        <dbReference type="ARBA" id="ARBA00001971"/>
    </source>
</evidence>
<evidence type="ECO:0000256" key="4">
    <source>
        <dbReference type="ARBA" id="ARBA00007244"/>
    </source>
</evidence>
<dbReference type="Pfam" id="PF01127">
    <property type="entry name" value="Sdh_cyt"/>
    <property type="match status" value="1"/>
</dbReference>
<dbReference type="PANTHER" id="PTHR10978">
    <property type="entry name" value="SUCCINATE DEHYDROGENASE CYTOCHROME B560 SUBUNIT"/>
    <property type="match status" value="1"/>
</dbReference>
<evidence type="ECO:0000256" key="10">
    <source>
        <dbReference type="ARBA" id="ARBA00023004"/>
    </source>
</evidence>
<evidence type="ECO:0000256" key="5">
    <source>
        <dbReference type="ARBA" id="ARBA00020076"/>
    </source>
</evidence>
<evidence type="ECO:0000313" key="15">
    <source>
        <dbReference type="Proteomes" id="UP001055955"/>
    </source>
</evidence>
<keyword evidence="8" id="KW-0479">Metal-binding</keyword>